<dbReference type="GO" id="GO:0003676">
    <property type="term" value="F:nucleic acid binding"/>
    <property type="evidence" value="ECO:0007669"/>
    <property type="project" value="InterPro"/>
</dbReference>
<dbReference type="STRING" id="79604.AAY81_02700"/>
<accession>A0A172RWY2</accession>
<dbReference type="AlphaFoldDB" id="A0A172RWY2"/>
<dbReference type="EMBL" id="FOEC01000003">
    <property type="protein sequence ID" value="SEO64470.1"/>
    <property type="molecule type" value="Genomic_DNA"/>
</dbReference>
<organism evidence="1 2">
    <name type="scientific">Denitrobacterium detoxificans</name>
    <dbReference type="NCBI Taxonomy" id="79604"/>
    <lineage>
        <taxon>Bacteria</taxon>
        <taxon>Bacillati</taxon>
        <taxon>Actinomycetota</taxon>
        <taxon>Coriobacteriia</taxon>
        <taxon>Eggerthellales</taxon>
        <taxon>Eggerthellaceae</taxon>
        <taxon>Denitrobacterium</taxon>
    </lineage>
</organism>
<sequence length="319" mass="35205">MNVNEALEHANSFFIADFIYAAGDGAMRSERMKNEEAIQQLVAAYFEQENPPFSFDIVLELADRNRDLCDNLGVAYNGDRGLNLPRGLSDETTIAGIAAMQGNTVKRVAKKLQGIDAVGQGYRLAPMGGTVIGIDIETTSRNPDRGYIIDVGWETMEIAEGQTPVDPHTARCGLPALYEQVGVPLSEVHGITWPDVADKKPFREDKELQAQVLAALESHPYMAHNAAFEDAWFLLNLPGYAEGRKAGRIIPVDTREICRAIDTDAASISFKQRPYALESWARRRGTLAADENERHLGLDDTELMMRTVVAELSRAALLK</sequence>
<dbReference type="Gene3D" id="3.30.420.10">
    <property type="entry name" value="Ribonuclease H-like superfamily/Ribonuclease H"/>
    <property type="match status" value="1"/>
</dbReference>
<evidence type="ECO:0000313" key="2">
    <source>
        <dbReference type="Proteomes" id="UP000182975"/>
    </source>
</evidence>
<dbReference type="OrthoDB" id="3180615at2"/>
<reference evidence="2" key="1">
    <citation type="submission" date="2016-10" db="EMBL/GenBank/DDBJ databases">
        <authorList>
            <person name="Varghese N."/>
        </authorList>
    </citation>
    <scope>NUCLEOTIDE SEQUENCE [LARGE SCALE GENOMIC DNA]</scope>
    <source>
        <strain evidence="2">DSM 21843</strain>
    </source>
</reference>
<dbReference type="SUPFAM" id="SSF53098">
    <property type="entry name" value="Ribonuclease H-like"/>
    <property type="match status" value="1"/>
</dbReference>
<dbReference type="Proteomes" id="UP000182975">
    <property type="component" value="Unassembled WGS sequence"/>
</dbReference>
<dbReference type="InterPro" id="IPR012337">
    <property type="entry name" value="RNaseH-like_sf"/>
</dbReference>
<name>A0A172RWY2_9ACTN</name>
<evidence type="ECO:0000313" key="1">
    <source>
        <dbReference type="EMBL" id="SEO64470.1"/>
    </source>
</evidence>
<protein>
    <recommendedName>
        <fullName evidence="3">DNA polymerase-3 subunit epsilon</fullName>
    </recommendedName>
</protein>
<dbReference type="RefSeq" id="WP_066661059.1">
    <property type="nucleotide sequence ID" value="NZ_CP011402.1"/>
</dbReference>
<gene>
    <name evidence="1" type="ORF">SAMN02910314_00776</name>
</gene>
<dbReference type="InterPro" id="IPR036397">
    <property type="entry name" value="RNaseH_sf"/>
</dbReference>
<dbReference type="KEGG" id="ddt:AAY81_02700"/>
<keyword evidence="2" id="KW-1185">Reference proteome</keyword>
<proteinExistence type="predicted"/>
<evidence type="ECO:0008006" key="3">
    <source>
        <dbReference type="Google" id="ProtNLM"/>
    </source>
</evidence>
<dbReference type="PATRIC" id="fig|79604.3.peg.550"/>